<dbReference type="PANTHER" id="PTHR34047:SF8">
    <property type="entry name" value="PROTEIN YKFC"/>
    <property type="match status" value="1"/>
</dbReference>
<gene>
    <name evidence="3" type="ORF">GCM10007876_24310</name>
</gene>
<proteinExistence type="inferred from homology"/>
<reference evidence="3" key="1">
    <citation type="journal article" date="2014" name="Int. J. Syst. Evol. Microbiol.">
        <title>Complete genome sequence of Corynebacterium casei LMG S-19264T (=DSM 44701T), isolated from a smear-ripened cheese.</title>
        <authorList>
            <consortium name="US DOE Joint Genome Institute (JGI-PGF)"/>
            <person name="Walter F."/>
            <person name="Albersmeier A."/>
            <person name="Kalinowski J."/>
            <person name="Ruckert C."/>
        </authorList>
    </citation>
    <scope>NUCLEOTIDE SEQUENCE</scope>
    <source>
        <strain evidence="3">NBRC 110071</strain>
    </source>
</reference>
<dbReference type="AlphaFoldDB" id="A0AA37SCN6"/>
<dbReference type="SUPFAM" id="SSF56672">
    <property type="entry name" value="DNA/RNA polymerases"/>
    <property type="match status" value="1"/>
</dbReference>
<dbReference type="PROSITE" id="PS50878">
    <property type="entry name" value="RT_POL"/>
    <property type="match status" value="1"/>
</dbReference>
<dbReference type="NCBIfam" id="NF041746">
    <property type="entry name" value="Drt2"/>
    <property type="match status" value="1"/>
</dbReference>
<evidence type="ECO:0000259" key="2">
    <source>
        <dbReference type="PROSITE" id="PS50878"/>
    </source>
</evidence>
<keyword evidence="4" id="KW-1185">Reference proteome</keyword>
<sequence length="399" mass="46027">MHAFYPLISYEIETVKISKDETGSIRKKPKIRPIKYAAHIDSHIYAYYTYQLSKSYETKITEYGLNESILAFRSLGKGNIEFANQAFEDIKKQMNCVAVALDVTGFFDNLDHLILKQAWANVIDCSYLPDDHFNVFKSLTEFSEVALDEVYCKLGISKHNSKKGRFKLCDAATFRNLIRGSGIIKTNSQSKGIPQGSPLSALLSNIYMLEFDKWAKEVINLCSGHYYRYCDDILFIVPEEVSKEIESRASLRIQDLRLSINPDKTEIRKFWTKGTTQFSNKPLQYLGFTFDGRSKLLRSAALARYSGKMKSGVRQAMKKRNKENLLRLEQGIPIQDIYRKKLYKRYSHLSNRNFITYGHRAAKIMGSSAIRKQLKPLWSRLQKEIEKANKTNTFPSIYS</sequence>
<name>A0AA37SCN6_9GAMM</name>
<organism evidence="3 4">
    <name type="scientific">Litoribrevibacter albus</name>
    <dbReference type="NCBI Taxonomy" id="1473156"/>
    <lineage>
        <taxon>Bacteria</taxon>
        <taxon>Pseudomonadati</taxon>
        <taxon>Pseudomonadota</taxon>
        <taxon>Gammaproteobacteria</taxon>
        <taxon>Oceanospirillales</taxon>
        <taxon>Oceanospirillaceae</taxon>
        <taxon>Litoribrevibacter</taxon>
    </lineage>
</organism>
<comment type="caution">
    <text evidence="3">The sequence shown here is derived from an EMBL/GenBank/DDBJ whole genome shotgun (WGS) entry which is preliminary data.</text>
</comment>
<dbReference type="Proteomes" id="UP001161389">
    <property type="component" value="Unassembled WGS sequence"/>
</dbReference>
<dbReference type="EMBL" id="BSNM01000014">
    <property type="protein sequence ID" value="GLQ31952.1"/>
    <property type="molecule type" value="Genomic_DNA"/>
</dbReference>
<dbReference type="GO" id="GO:0000723">
    <property type="term" value="P:telomere maintenance"/>
    <property type="evidence" value="ECO:0007669"/>
    <property type="project" value="InterPro"/>
</dbReference>
<dbReference type="PRINTS" id="PR01365">
    <property type="entry name" value="TELOMERASERT"/>
</dbReference>
<dbReference type="Pfam" id="PF00078">
    <property type="entry name" value="RVT_1"/>
    <property type="match status" value="1"/>
</dbReference>
<evidence type="ECO:0000313" key="4">
    <source>
        <dbReference type="Proteomes" id="UP001161389"/>
    </source>
</evidence>
<dbReference type="CDD" id="cd01651">
    <property type="entry name" value="RT_G2_intron"/>
    <property type="match status" value="1"/>
</dbReference>
<dbReference type="GO" id="GO:0003720">
    <property type="term" value="F:telomerase activity"/>
    <property type="evidence" value="ECO:0007669"/>
    <property type="project" value="InterPro"/>
</dbReference>
<protein>
    <recommendedName>
        <fullName evidence="2">Reverse transcriptase domain-containing protein</fullName>
    </recommendedName>
</protein>
<dbReference type="GO" id="GO:0003677">
    <property type="term" value="F:DNA binding"/>
    <property type="evidence" value="ECO:0007669"/>
    <property type="project" value="InterPro"/>
</dbReference>
<dbReference type="InterPro" id="IPR051083">
    <property type="entry name" value="GrpII_Intron_Splice-Mob/Def"/>
</dbReference>
<accession>A0AA37SCN6</accession>
<dbReference type="InterPro" id="IPR003545">
    <property type="entry name" value="Telomerase_RT"/>
</dbReference>
<evidence type="ECO:0000313" key="3">
    <source>
        <dbReference type="EMBL" id="GLQ31952.1"/>
    </source>
</evidence>
<dbReference type="InterPro" id="IPR043502">
    <property type="entry name" value="DNA/RNA_pol_sf"/>
</dbReference>
<feature type="domain" description="Reverse transcriptase" evidence="2">
    <location>
        <begin position="1"/>
        <end position="290"/>
    </location>
</feature>
<comment type="similarity">
    <text evidence="1">Belongs to the bacterial reverse transcriptase family.</text>
</comment>
<evidence type="ECO:0000256" key="1">
    <source>
        <dbReference type="ARBA" id="ARBA00034120"/>
    </source>
</evidence>
<reference evidence="3" key="2">
    <citation type="submission" date="2023-01" db="EMBL/GenBank/DDBJ databases">
        <title>Draft genome sequence of Litoribrevibacter albus strain NBRC 110071.</title>
        <authorList>
            <person name="Sun Q."/>
            <person name="Mori K."/>
        </authorList>
    </citation>
    <scope>NUCLEOTIDE SEQUENCE</scope>
    <source>
        <strain evidence="3">NBRC 110071</strain>
    </source>
</reference>
<dbReference type="InterPro" id="IPR000477">
    <property type="entry name" value="RT_dom"/>
</dbReference>
<dbReference type="PANTHER" id="PTHR34047">
    <property type="entry name" value="NUCLEAR INTRON MATURASE 1, MITOCHONDRIAL-RELATED"/>
    <property type="match status" value="1"/>
</dbReference>